<dbReference type="Proteomes" id="UP000548476">
    <property type="component" value="Unassembled WGS sequence"/>
</dbReference>
<proteinExistence type="predicted"/>
<accession>A0A841FEZ8</accession>
<organism evidence="3 4">
    <name type="scientific">Phytomonospora endophytica</name>
    <dbReference type="NCBI Taxonomy" id="714109"/>
    <lineage>
        <taxon>Bacteria</taxon>
        <taxon>Bacillati</taxon>
        <taxon>Actinomycetota</taxon>
        <taxon>Actinomycetes</taxon>
        <taxon>Micromonosporales</taxon>
        <taxon>Micromonosporaceae</taxon>
        <taxon>Phytomonospora</taxon>
    </lineage>
</organism>
<evidence type="ECO:0000256" key="1">
    <source>
        <dbReference type="SAM" id="SignalP"/>
    </source>
</evidence>
<feature type="domain" description="AB hydrolase-1" evidence="2">
    <location>
        <begin position="35"/>
        <end position="281"/>
    </location>
</feature>
<feature type="chain" id="PRO_5032496221" evidence="1">
    <location>
        <begin position="29"/>
        <end position="307"/>
    </location>
</feature>
<dbReference type="RefSeq" id="WP_184787704.1">
    <property type="nucleotide sequence ID" value="NZ_BONT01000067.1"/>
</dbReference>
<evidence type="ECO:0000313" key="3">
    <source>
        <dbReference type="EMBL" id="MBB6034846.1"/>
    </source>
</evidence>
<dbReference type="PROSITE" id="PS51318">
    <property type="entry name" value="TAT"/>
    <property type="match status" value="1"/>
</dbReference>
<evidence type="ECO:0000313" key="4">
    <source>
        <dbReference type="Proteomes" id="UP000548476"/>
    </source>
</evidence>
<dbReference type="EMBL" id="JACHGT010000005">
    <property type="protein sequence ID" value="MBB6034846.1"/>
    <property type="molecule type" value="Genomic_DNA"/>
</dbReference>
<dbReference type="PANTHER" id="PTHR37017">
    <property type="entry name" value="AB HYDROLASE-1 DOMAIN-CONTAINING PROTEIN-RELATED"/>
    <property type="match status" value="1"/>
</dbReference>
<keyword evidence="4" id="KW-1185">Reference proteome</keyword>
<dbReference type="InterPro" id="IPR006311">
    <property type="entry name" value="TAT_signal"/>
</dbReference>
<comment type="caution">
    <text evidence="3">The sequence shown here is derived from an EMBL/GenBank/DDBJ whole genome shotgun (WGS) entry which is preliminary data.</text>
</comment>
<evidence type="ECO:0000259" key="2">
    <source>
        <dbReference type="Pfam" id="PF12697"/>
    </source>
</evidence>
<dbReference type="PANTHER" id="PTHR37017:SF11">
    <property type="entry name" value="ESTERASE_LIPASE_THIOESTERASE DOMAIN-CONTAINING PROTEIN"/>
    <property type="match status" value="1"/>
</dbReference>
<dbReference type="AlphaFoldDB" id="A0A841FEZ8"/>
<dbReference type="Gene3D" id="3.40.50.1820">
    <property type="entry name" value="alpha/beta hydrolase"/>
    <property type="match status" value="1"/>
</dbReference>
<name>A0A841FEZ8_9ACTN</name>
<dbReference type="Pfam" id="PF12697">
    <property type="entry name" value="Abhydrolase_6"/>
    <property type="match status" value="1"/>
</dbReference>
<dbReference type="GO" id="GO:0003824">
    <property type="term" value="F:catalytic activity"/>
    <property type="evidence" value="ECO:0007669"/>
    <property type="project" value="UniProtKB-ARBA"/>
</dbReference>
<dbReference type="InterPro" id="IPR052897">
    <property type="entry name" value="Sec-Metab_Biosynth_Hydrolase"/>
</dbReference>
<reference evidence="3 4" key="1">
    <citation type="submission" date="2020-08" db="EMBL/GenBank/DDBJ databases">
        <title>Genomic Encyclopedia of Type Strains, Phase IV (KMG-IV): sequencing the most valuable type-strain genomes for metagenomic binning, comparative biology and taxonomic classification.</title>
        <authorList>
            <person name="Goeker M."/>
        </authorList>
    </citation>
    <scope>NUCLEOTIDE SEQUENCE [LARGE SCALE GENOMIC DNA]</scope>
    <source>
        <strain evidence="3 4">YIM 65646</strain>
    </source>
</reference>
<dbReference type="InterPro" id="IPR029058">
    <property type="entry name" value="AB_hydrolase_fold"/>
</dbReference>
<protein>
    <submittedName>
        <fullName evidence="3">Pimeloyl-ACP methyl ester carboxylesterase</fullName>
    </submittedName>
</protein>
<feature type="signal peptide" evidence="1">
    <location>
        <begin position="1"/>
        <end position="28"/>
    </location>
</feature>
<gene>
    <name evidence="3" type="ORF">HNR73_002700</name>
</gene>
<keyword evidence="1" id="KW-0732">Signal</keyword>
<dbReference type="InterPro" id="IPR000073">
    <property type="entry name" value="AB_hydrolase_1"/>
</dbReference>
<dbReference type="SUPFAM" id="SSF53474">
    <property type="entry name" value="alpha/beta-Hydrolases"/>
    <property type="match status" value="1"/>
</dbReference>
<sequence>MERRGLLHAGTALAATALTTTVASPAHAARRRPTFVLVHGANGNGYSFAPLAAELALAGFGAVPVDLPGHGPAANYPASYQSPQDLAAFADAPSPTLAGTALADNADHVAGIVRRAAAHGPVILLGQSMGGATVTLAADRVPGLITRLVYLSAFCCTAFRSVADAFGSPEAAGSLLGDIPPVGDPARTGVLRTNWRAAEVVAPAKAALAADYDEAAFGAVLNGFEPDEAAAVATDDARGDRRRWGRVPRTYVRFTADRAIPLALQDRMIADADAATPGNRFTVHSLRAPHLGPQDAAVLMDVLAGLA</sequence>